<organism evidence="7">
    <name type="scientific">marine sediment metagenome</name>
    <dbReference type="NCBI Taxonomy" id="412755"/>
    <lineage>
        <taxon>unclassified sequences</taxon>
        <taxon>metagenomes</taxon>
        <taxon>ecological metagenomes</taxon>
    </lineage>
</organism>
<feature type="transmembrane region" description="Helical" evidence="5">
    <location>
        <begin position="134"/>
        <end position="152"/>
    </location>
</feature>
<comment type="caution">
    <text evidence="7">The sequence shown here is derived from an EMBL/GenBank/DDBJ whole genome shotgun (WGS) entry which is preliminary data.</text>
</comment>
<proteinExistence type="predicted"/>
<feature type="transmembrane region" description="Helical" evidence="5">
    <location>
        <begin position="250"/>
        <end position="269"/>
    </location>
</feature>
<feature type="transmembrane region" description="Helical" evidence="5">
    <location>
        <begin position="164"/>
        <end position="182"/>
    </location>
</feature>
<feature type="domain" description="EamA" evidence="6">
    <location>
        <begin position="141"/>
        <end position="266"/>
    </location>
</feature>
<feature type="transmembrane region" description="Helical" evidence="5">
    <location>
        <begin position="194"/>
        <end position="213"/>
    </location>
</feature>
<protein>
    <recommendedName>
        <fullName evidence="6">EamA domain-containing protein</fullName>
    </recommendedName>
</protein>
<dbReference type="PANTHER" id="PTHR22911">
    <property type="entry name" value="ACYL-MALONYL CONDENSING ENZYME-RELATED"/>
    <property type="match status" value="1"/>
</dbReference>
<evidence type="ECO:0000256" key="3">
    <source>
        <dbReference type="ARBA" id="ARBA00022989"/>
    </source>
</evidence>
<keyword evidence="4 5" id="KW-0472">Membrane</keyword>
<feature type="transmembrane region" description="Helical" evidence="5">
    <location>
        <begin position="225"/>
        <end position="244"/>
    </location>
</feature>
<keyword evidence="3 5" id="KW-1133">Transmembrane helix</keyword>
<dbReference type="PANTHER" id="PTHR22911:SF6">
    <property type="entry name" value="SOLUTE CARRIER FAMILY 35 MEMBER G1"/>
    <property type="match status" value="1"/>
</dbReference>
<evidence type="ECO:0000256" key="2">
    <source>
        <dbReference type="ARBA" id="ARBA00022692"/>
    </source>
</evidence>
<dbReference type="InterPro" id="IPR037185">
    <property type="entry name" value="EmrE-like"/>
</dbReference>
<dbReference type="EMBL" id="BARS01000855">
    <property type="protein sequence ID" value="GAF83458.1"/>
    <property type="molecule type" value="Genomic_DNA"/>
</dbReference>
<sequence>MMITATICFSLMMAFVKYLKHLPVMEIVFFRNLIIMLIVPVVLKKKKIPFWGNNKPLLLARSVFSSIAAITYFYTVQVMIFTDAVTLRQLSPFFILFLASMFLKEKINTAKITIFVLAFIGAILIVKPGFNLDIYPAMIGLFGTIFTAAEHVSLRSLRLTDHPLVIVNYFGYVVGLISLGLLLQQGNFVVPDALSVFILLLLGVIGLAAQIVLTKAYRIAPTKLVSFYLYLQIIFSAVIGVLFFKEIPGIYSIFGASLIILSGYLNYLYNKREE</sequence>
<dbReference type="InterPro" id="IPR000620">
    <property type="entry name" value="EamA_dom"/>
</dbReference>
<evidence type="ECO:0000256" key="1">
    <source>
        <dbReference type="ARBA" id="ARBA00004141"/>
    </source>
</evidence>
<dbReference type="SUPFAM" id="SSF103481">
    <property type="entry name" value="Multidrug resistance efflux transporter EmrE"/>
    <property type="match status" value="2"/>
</dbReference>
<comment type="subcellular location">
    <subcellularLocation>
        <location evidence="1">Membrane</location>
        <topology evidence="1">Multi-pass membrane protein</topology>
    </subcellularLocation>
</comment>
<keyword evidence="2 5" id="KW-0812">Transmembrane</keyword>
<evidence type="ECO:0000259" key="6">
    <source>
        <dbReference type="Pfam" id="PF00892"/>
    </source>
</evidence>
<feature type="transmembrane region" description="Helical" evidence="5">
    <location>
        <begin position="63"/>
        <end position="81"/>
    </location>
</feature>
<feature type="transmembrane region" description="Helical" evidence="5">
    <location>
        <begin position="24"/>
        <end position="43"/>
    </location>
</feature>
<evidence type="ECO:0000313" key="7">
    <source>
        <dbReference type="EMBL" id="GAF83458.1"/>
    </source>
</evidence>
<accession>X0SQU8</accession>
<gene>
    <name evidence="7" type="ORF">S01H1_01875</name>
</gene>
<feature type="transmembrane region" description="Helical" evidence="5">
    <location>
        <begin position="110"/>
        <end position="128"/>
    </location>
</feature>
<feature type="domain" description="EamA" evidence="6">
    <location>
        <begin position="1"/>
        <end position="126"/>
    </location>
</feature>
<evidence type="ECO:0000256" key="5">
    <source>
        <dbReference type="SAM" id="Phobius"/>
    </source>
</evidence>
<dbReference type="GO" id="GO:0016020">
    <property type="term" value="C:membrane"/>
    <property type="evidence" value="ECO:0007669"/>
    <property type="project" value="UniProtKB-SubCell"/>
</dbReference>
<reference evidence="7" key="1">
    <citation type="journal article" date="2014" name="Front. Microbiol.">
        <title>High frequency of phylogenetically diverse reductive dehalogenase-homologous genes in deep subseafloor sedimentary metagenomes.</title>
        <authorList>
            <person name="Kawai M."/>
            <person name="Futagami T."/>
            <person name="Toyoda A."/>
            <person name="Takaki Y."/>
            <person name="Nishi S."/>
            <person name="Hori S."/>
            <person name="Arai W."/>
            <person name="Tsubouchi T."/>
            <person name="Morono Y."/>
            <person name="Uchiyama I."/>
            <person name="Ito T."/>
            <person name="Fujiyama A."/>
            <person name="Inagaki F."/>
            <person name="Takami H."/>
        </authorList>
    </citation>
    <scope>NUCLEOTIDE SEQUENCE</scope>
    <source>
        <strain evidence="7">Expedition CK06-06</strain>
    </source>
</reference>
<name>X0SQU8_9ZZZZ</name>
<evidence type="ECO:0000256" key="4">
    <source>
        <dbReference type="ARBA" id="ARBA00023136"/>
    </source>
</evidence>
<dbReference type="Pfam" id="PF00892">
    <property type="entry name" value="EamA"/>
    <property type="match status" value="2"/>
</dbReference>
<dbReference type="AlphaFoldDB" id="X0SQU8"/>